<evidence type="ECO:0000313" key="2">
    <source>
        <dbReference type="EMBL" id="QRK83694.1"/>
    </source>
</evidence>
<keyword evidence="3" id="KW-1185">Reference proteome</keyword>
<proteinExistence type="predicted"/>
<gene>
    <name evidence="2" type="ORF">JN757_24690</name>
</gene>
<accession>A0ABX7GEY4</accession>
<feature type="region of interest" description="Disordered" evidence="1">
    <location>
        <begin position="1"/>
        <end position="55"/>
    </location>
</feature>
<name>A0ABX7GEY4_9PSED</name>
<sequence length="651" mass="74485">MRKNTGPLRPSPTPETPGPSTPRPAVDMDFHLSGRTRTGATGDSPRRSADGTTDEALQAETAVTVTRMSEIVEPLAPVPFSPLERYRQSALSGLSAHDAQGLRTYKGRKFADVSDDATTAMQTVMVVYHEMMKAYRARLSTEREASGPPLYRIGESNTWSLHKPFEYYDPKQYTQSHIADSRGYYSVDKIRLIEYSGEHGKWYERQIVDRNAGLAFVDENGGLIRVDPNEARADSTIPVKLAHWSDGEIWSTYRLEGARALVFRIEAEAAGRAPDWATRFHEPDIHKYLTDSLRWPYPHKSRQERTEILRSYNLSIAQQNRLRLEMEHGSFPEWAEQHKRLTLSESDVTRFEHIAQELGPFTLKLREEGEFQERDLPPLFQRYESDFLNSYLEYAGYKRNQHDYLYRTDIPAMFRADLRTPFELARDKRLVKLRGNPSDSTTKRAFSSTFGVANALSYMGFDYYSNPRHYNSQANRYPGHFSDSDSSSGLRHSSGEDSDTSFKMDETRDYPLLRRDQNLGFLYVIDTRNIEVVPRIENMYLNNRDFDGDTLEGRISMPTRGISAERIWLVSSDLSRAARVEDVFLQAGDKAEAIEKDTWAGTNDYDRYGNNAYDGLIDEIARSGGVVLKLPKGRETSSNDVTWPVAEHYRT</sequence>
<evidence type="ECO:0000256" key="1">
    <source>
        <dbReference type="SAM" id="MobiDB-lite"/>
    </source>
</evidence>
<evidence type="ECO:0000313" key="3">
    <source>
        <dbReference type="Proteomes" id="UP000663686"/>
    </source>
</evidence>
<organism evidence="2 3">
    <name type="scientific">Pseudomonas granadensis</name>
    <dbReference type="NCBI Taxonomy" id="1421430"/>
    <lineage>
        <taxon>Bacteria</taxon>
        <taxon>Pseudomonadati</taxon>
        <taxon>Pseudomonadota</taxon>
        <taxon>Gammaproteobacteria</taxon>
        <taxon>Pseudomonadales</taxon>
        <taxon>Pseudomonadaceae</taxon>
        <taxon>Pseudomonas</taxon>
    </lineage>
</organism>
<dbReference type="EMBL" id="CP069352">
    <property type="protein sequence ID" value="QRK83694.1"/>
    <property type="molecule type" value="Genomic_DNA"/>
</dbReference>
<feature type="compositionally biased region" description="Low complexity" evidence="1">
    <location>
        <begin position="479"/>
        <end position="492"/>
    </location>
</feature>
<feature type="compositionally biased region" description="Pro residues" evidence="1">
    <location>
        <begin position="9"/>
        <end position="22"/>
    </location>
</feature>
<dbReference type="Proteomes" id="UP000663686">
    <property type="component" value="Chromosome"/>
</dbReference>
<reference evidence="2 3" key="1">
    <citation type="submission" date="2021-03" db="EMBL/GenBank/DDBJ databases">
        <title>P. granadensis CT364 genome publication.</title>
        <authorList>
            <person name="Stach J."/>
            <person name="Montero-Calasanz Md.C."/>
        </authorList>
    </citation>
    <scope>NUCLEOTIDE SEQUENCE [LARGE SCALE GENOMIC DNA]</scope>
    <source>
        <strain evidence="2 3">CT364</strain>
    </source>
</reference>
<dbReference type="RefSeq" id="WP_203419623.1">
    <property type="nucleotide sequence ID" value="NZ_CP069352.1"/>
</dbReference>
<protein>
    <submittedName>
        <fullName evidence="2">Uncharacterized protein</fullName>
    </submittedName>
</protein>
<feature type="region of interest" description="Disordered" evidence="1">
    <location>
        <begin position="475"/>
        <end position="503"/>
    </location>
</feature>